<dbReference type="Proteomes" id="UP001732720">
    <property type="component" value="Chromosome 3"/>
</dbReference>
<keyword evidence="2" id="KW-0418">Kinase</keyword>
<protein>
    <submittedName>
        <fullName evidence="2">Focal adhesion kinase 1 isoform X10</fullName>
    </submittedName>
</protein>
<keyword evidence="2" id="KW-0808">Transferase</keyword>
<organism evidence="1 2">
    <name type="scientific">Castor canadensis</name>
    <name type="common">American beaver</name>
    <dbReference type="NCBI Taxonomy" id="51338"/>
    <lineage>
        <taxon>Eukaryota</taxon>
        <taxon>Metazoa</taxon>
        <taxon>Chordata</taxon>
        <taxon>Craniata</taxon>
        <taxon>Vertebrata</taxon>
        <taxon>Euteleostomi</taxon>
        <taxon>Mammalia</taxon>
        <taxon>Eutheria</taxon>
        <taxon>Euarchontoglires</taxon>
        <taxon>Glires</taxon>
        <taxon>Rodentia</taxon>
        <taxon>Castorimorpha</taxon>
        <taxon>Castoridae</taxon>
        <taxon>Castor</taxon>
    </lineage>
</organism>
<reference evidence="2" key="1">
    <citation type="submission" date="2025-08" db="UniProtKB">
        <authorList>
            <consortium name="RefSeq"/>
        </authorList>
    </citation>
    <scope>IDENTIFICATION</scope>
</reference>
<evidence type="ECO:0000313" key="2">
    <source>
        <dbReference type="RefSeq" id="XP_073925391.1"/>
    </source>
</evidence>
<evidence type="ECO:0000313" key="1">
    <source>
        <dbReference type="Proteomes" id="UP001732720"/>
    </source>
</evidence>
<keyword evidence="1" id="KW-1185">Reference proteome</keyword>
<proteinExistence type="predicted"/>
<accession>A0AC58M7N7</accession>
<sequence length="1073" mass="121213">MLVELAGQEALKPAGAICMEKSGCSPFPVCWAKEYDRYLASSKRMAAAYLDPNLNHTPSSSAKAHLGIGMERSPGAMERVLKVFHYFESNSEPTTWASIIRHGDATDVRGIIQKIVDSHKVKHVACYGFRLSHLRSEEVHWLHVDMGVSSVREKYELAHPPEEWKYELRIRYLPKGFLSQFTEDKPTLNFFYQQVKSDYMLEIADQVDQEIALKLGCLEIRRSYWEMRGNALEKKSNYEVLEKDVGLKRFFPKSLLDSVKAKTLRKLIQQTFRQFANLNREESILKFFEILSPVYRFDKECFKCALGSSWIISVELAIGPEEGISYLTDKGCNPLTVTAPSLTIAENMADLIDGYCRLVNRATQSFIIRPQKEGERALPSIPKLANSEKQGVRTHTVSVSDEISGDETDDYAEIIDEEDTYTMPSKSYGIDEARDYEIQRERIELGRCIGEGQFGDVHQGVYVSPENPALAVAIKTCKNCTSDSVREKFLQEALTMRQFDHPHIVKLIGVITENPVWIIMELCTLGELRSFLQVRKYSLDLASLILYAYQLSTALAYLESKRFVHRDIAARNVLVSSNDCVKLGDFGLSRYMEDSTYYKASKGKLPIKWMAPESINFRRFTSASDVWMFGVCMWEILMHGVKPFQGVKNNDVIGRIENGERLPMPPNCPPTLYSLMTKCWAYDPSRRPRFTELKAQLSTILEEEKVQQEERMRMESRRQATVSWDSGGSDEAPPKPSRPGYPSPRSSEGFYPSPQHMVQTNHYQVSGYPGSHGITSMAGSIYPSQASLLDQTESWNHRSQEISLWQPSVEDSAALDLRGIGQVLPAHLMEERLIRQQQEMEEDQRWLEKEERFLKPDVRLSRGSIDREDGSLQGPTGNQHIYQPVGKPDPAAPPKKPPRPGAPGHLGSLASLSSPGDSYNEGVKLQPQEISPPPTANLDRSNDKVYENVTGLVKAVIEMSSKIQPAPPEEYVPMVKEVGLALRTLLATVDETIPVLPASTHREIEMAQKLLNSDLGELIGKMKLAQQYVMTSLQQEYKKQMLTAAHALAVDAKNLLDVIDQARLKMLGQTRPH</sequence>
<gene>
    <name evidence="2" type="primary">Ptk2</name>
</gene>
<name>A0AC58M7N7_CASCN</name>
<dbReference type="RefSeq" id="XP_073925391.1">
    <property type="nucleotide sequence ID" value="XM_074069290.1"/>
</dbReference>